<dbReference type="EMBL" id="MU157831">
    <property type="protein sequence ID" value="KAF9532490.1"/>
    <property type="molecule type" value="Genomic_DNA"/>
</dbReference>
<name>A0A9P6JUI2_9AGAR</name>
<dbReference type="GO" id="GO:0034058">
    <property type="term" value="P:endosomal vesicle fusion"/>
    <property type="evidence" value="ECO:0007669"/>
    <property type="project" value="TreeGrafter"/>
</dbReference>
<keyword evidence="2" id="KW-0472">Membrane</keyword>
<dbReference type="GO" id="GO:0000329">
    <property type="term" value="C:fungal-type vacuole membrane"/>
    <property type="evidence" value="ECO:0007669"/>
    <property type="project" value="TreeGrafter"/>
</dbReference>
<feature type="domain" description="CNH" evidence="6">
    <location>
        <begin position="15"/>
        <end position="345"/>
    </location>
</feature>
<comment type="similarity">
    <text evidence="3">Belongs to the VAM6/VPS39 family.</text>
</comment>
<dbReference type="InterPro" id="IPR019453">
    <property type="entry name" value="VPS39/TGFA1_Znf"/>
</dbReference>
<dbReference type="PANTHER" id="PTHR12894:SF49">
    <property type="entry name" value="VAM6_VPS39-LIKE PROTEIN"/>
    <property type="match status" value="1"/>
</dbReference>
<dbReference type="InterPro" id="IPR011990">
    <property type="entry name" value="TPR-like_helical_dom_sf"/>
</dbReference>
<dbReference type="Pfam" id="PF10367">
    <property type="entry name" value="zf-Vps39_C"/>
    <property type="match status" value="1"/>
</dbReference>
<dbReference type="Proteomes" id="UP000807306">
    <property type="component" value="Unassembled WGS sequence"/>
</dbReference>
<dbReference type="GO" id="GO:0012505">
    <property type="term" value="C:endomembrane system"/>
    <property type="evidence" value="ECO:0007669"/>
    <property type="project" value="UniProtKB-SubCell"/>
</dbReference>
<evidence type="ECO:0000256" key="4">
    <source>
        <dbReference type="PROSITE-ProRule" id="PRU01006"/>
    </source>
</evidence>
<comment type="caution">
    <text evidence="7">The sequence shown here is derived from an EMBL/GenBank/DDBJ whole genome shotgun (WGS) entry which is preliminary data.</text>
</comment>
<dbReference type="InterPro" id="IPR019452">
    <property type="entry name" value="VPS39/TGF_beta_rcpt-assoc_1"/>
</dbReference>
<dbReference type="InterPro" id="IPR000547">
    <property type="entry name" value="Clathrin_H-chain/VPS_repeat"/>
</dbReference>
<feature type="region of interest" description="Disordered" evidence="5">
    <location>
        <begin position="496"/>
        <end position="530"/>
    </location>
</feature>
<organism evidence="7 8">
    <name type="scientific">Crepidotus variabilis</name>
    <dbReference type="NCBI Taxonomy" id="179855"/>
    <lineage>
        <taxon>Eukaryota</taxon>
        <taxon>Fungi</taxon>
        <taxon>Dikarya</taxon>
        <taxon>Basidiomycota</taxon>
        <taxon>Agaricomycotina</taxon>
        <taxon>Agaricomycetes</taxon>
        <taxon>Agaricomycetidae</taxon>
        <taxon>Agaricales</taxon>
        <taxon>Agaricineae</taxon>
        <taxon>Crepidotaceae</taxon>
        <taxon>Crepidotus</taxon>
    </lineage>
</organism>
<gene>
    <name evidence="7" type="ORF">CPB83DRAFT_846876</name>
</gene>
<comment type="subcellular location">
    <subcellularLocation>
        <location evidence="1">Endomembrane system</location>
        <topology evidence="1">Peripheral membrane protein</topology>
    </subcellularLocation>
</comment>
<reference evidence="7" key="1">
    <citation type="submission" date="2020-11" db="EMBL/GenBank/DDBJ databases">
        <authorList>
            <consortium name="DOE Joint Genome Institute"/>
            <person name="Ahrendt S."/>
            <person name="Riley R."/>
            <person name="Andreopoulos W."/>
            <person name="Labutti K."/>
            <person name="Pangilinan J."/>
            <person name="Ruiz-Duenas F.J."/>
            <person name="Barrasa J.M."/>
            <person name="Sanchez-Garcia M."/>
            <person name="Camarero S."/>
            <person name="Miyauchi S."/>
            <person name="Serrano A."/>
            <person name="Linde D."/>
            <person name="Babiker R."/>
            <person name="Drula E."/>
            <person name="Ayuso-Fernandez I."/>
            <person name="Pacheco R."/>
            <person name="Padilla G."/>
            <person name="Ferreira P."/>
            <person name="Barriuso J."/>
            <person name="Kellner H."/>
            <person name="Castanera R."/>
            <person name="Alfaro M."/>
            <person name="Ramirez L."/>
            <person name="Pisabarro A.G."/>
            <person name="Kuo A."/>
            <person name="Tritt A."/>
            <person name="Lipzen A."/>
            <person name="He G."/>
            <person name="Yan M."/>
            <person name="Ng V."/>
            <person name="Cullen D."/>
            <person name="Martin F."/>
            <person name="Rosso M.-N."/>
            <person name="Henrissat B."/>
            <person name="Hibbett D."/>
            <person name="Martinez A.T."/>
            <person name="Grigoriev I.V."/>
        </authorList>
    </citation>
    <scope>NUCLEOTIDE SEQUENCE</scope>
    <source>
        <strain evidence="7">CBS 506.95</strain>
    </source>
</reference>
<evidence type="ECO:0000313" key="8">
    <source>
        <dbReference type="Proteomes" id="UP000807306"/>
    </source>
</evidence>
<feature type="repeat" description="CHCR" evidence="4">
    <location>
        <begin position="768"/>
        <end position="927"/>
    </location>
</feature>
<sequence>MAPFNTPKVVLSGLKEKFESLTVHLDRLYLGSSTGNLHIYDITDGAAELSPVEIKKSFVRRSIDQLGFIQAVNSLVVLSEMNITLFPLPSYSPPTPLPRAKAAFSFAVQSYLTSAEVPSSPSSFDVPKRAQPIPSLVTLLLIGCRRKVVIYSWKDGDPQDVKETLLPHSARSIVFLNNDTACFAYSTTEFALFSLATMTATDIVTPLPTTSSGAAMNALSGLTGYMTLGLGAKAKPTVINVAESEVLIGKDGQGYFINPDGKTSRSTTIEWPAQPEEIAFVKPYIFAVLPAGTVASQGSNTENMNNPPVSNQTALIQVRSSISLQVIQHLQFPFDVALSSNATGTAGLTPAPSNAQLRLMTSSFAAKSPLFLMTTPLDKTAAASEGSSLWRFNMKPWIDQIDELVMDGKYSDALTLLETLDECQITDKDQRKTKIRALNAVSQFRAGKFDEAIDTFIKLDFNPAKVVALYPESVAGRLAVPQERWISLYGGPVRDIEGDAAPTESDPGDAESSVKDKDKNSTAGTDTPPDKLTAAFFDTIAGGTGTMSGRLRKTGMAGLQALLPGGGKDDDTSSISSKKRVVLHDDLHRSVETLLRYLGDRRPKFGAALRNVGITPESQSHVTSPLSEASVDDVFALPDGPLSSLTPAQLLRFAQIVDTALYKAYLINRPVLLGSLCRVANWCEVSEVEDDLRARKKYGELRDLYHGKKMHSKALDLLKELAEQEADVDDKLSPSIQYLQKLGPEYIDQVFRYATWIFECDSNMAFQIFTSEDVELPRKSVADYLQGIDPKVCAKFLEFIIHEKQEELPEYHDRLAELYLNMTLSAKKHDDSNGQQEAYTKLLSFISTDDKIDIDRLYALSSRTDLHEARAILLGRRGRHDQAIDTYVNQLHDYTKAEEYCKRVYKADSDTSGVFLTLLRIYLRPTEPGSTNLLQPALDLISRHSPRLDSVEVLELLPPLVTMDSIRPFLADALCTPVFDTQVVRNISKARNDHMSRKLMALQMKRVKVTDSRICPQCHKRLGNSVIAVHVPRGEVTHYNCREPFSRRLKELRR</sequence>
<accession>A0A9P6JUI2</accession>
<evidence type="ECO:0000256" key="1">
    <source>
        <dbReference type="ARBA" id="ARBA00004184"/>
    </source>
</evidence>
<keyword evidence="8" id="KW-1185">Reference proteome</keyword>
<dbReference type="PANTHER" id="PTHR12894">
    <property type="entry name" value="CNH DOMAIN CONTAINING"/>
    <property type="match status" value="1"/>
</dbReference>
<dbReference type="InterPro" id="IPR001180">
    <property type="entry name" value="CNH_dom"/>
</dbReference>
<evidence type="ECO:0000313" key="7">
    <source>
        <dbReference type="EMBL" id="KAF9532490.1"/>
    </source>
</evidence>
<dbReference type="Pfam" id="PF00780">
    <property type="entry name" value="CNH"/>
    <property type="match status" value="1"/>
</dbReference>
<evidence type="ECO:0000256" key="2">
    <source>
        <dbReference type="ARBA" id="ARBA00023136"/>
    </source>
</evidence>
<dbReference type="PROSITE" id="PS50236">
    <property type="entry name" value="CHCR"/>
    <property type="match status" value="1"/>
</dbReference>
<dbReference type="GO" id="GO:0006886">
    <property type="term" value="P:intracellular protein transport"/>
    <property type="evidence" value="ECO:0007669"/>
    <property type="project" value="UniProtKB-UniRule"/>
</dbReference>
<evidence type="ECO:0000256" key="5">
    <source>
        <dbReference type="SAM" id="MobiDB-lite"/>
    </source>
</evidence>
<protein>
    <recommendedName>
        <fullName evidence="6">CNH domain-containing protein</fullName>
    </recommendedName>
</protein>
<dbReference type="Pfam" id="PF10366">
    <property type="entry name" value="Vps39_1"/>
    <property type="match status" value="1"/>
</dbReference>
<evidence type="ECO:0000259" key="6">
    <source>
        <dbReference type="PROSITE" id="PS50219"/>
    </source>
</evidence>
<dbReference type="GO" id="GO:0006914">
    <property type="term" value="P:autophagy"/>
    <property type="evidence" value="ECO:0007669"/>
    <property type="project" value="TreeGrafter"/>
</dbReference>
<dbReference type="OrthoDB" id="5325112at2759"/>
<dbReference type="InterPro" id="IPR032914">
    <property type="entry name" value="Vam6/VPS39/TRAP1"/>
</dbReference>
<dbReference type="PROSITE" id="PS50219">
    <property type="entry name" value="CNH"/>
    <property type="match status" value="1"/>
</dbReference>
<proteinExistence type="inferred from homology"/>
<evidence type="ECO:0000256" key="3">
    <source>
        <dbReference type="ARBA" id="ARBA00038201"/>
    </source>
</evidence>
<dbReference type="SUPFAM" id="SSF48452">
    <property type="entry name" value="TPR-like"/>
    <property type="match status" value="1"/>
</dbReference>
<dbReference type="AlphaFoldDB" id="A0A9P6JUI2"/>